<dbReference type="VEuPathDB" id="TrichDB:TVAGG3_0931120"/>
<sequence length="289" mass="33455">MKIDKNNCFQLLEYYFDSCSNDKIKECCQFISSHFYEIDSNRLKTLSTKFGIDILQQIFNSDKLEIESEDSLAEFIISLAQYNNDFYSLIESIRLEFCSENIIKAIKDLTNSNNYQSIVNSLSDPLIRSRNSNLMDRTKNIPIETNYFGSGNVEISASSAFHGSIDIINKYSEDSYFQSDNIPNSWVEWKLKQNYSIQPTEYIVRTHNKKCSCSRLKSWKVEGTTINGETKVIHEVNDSPLDNGEIRKYSLITKDKFISFKLIQTGKTTRNNNCLFLDIFDFSGKVFNN</sequence>
<reference evidence="2" key="2">
    <citation type="journal article" date="2007" name="Science">
        <title>Draft genome sequence of the sexually transmitted pathogen Trichomonas vaginalis.</title>
        <authorList>
            <person name="Carlton J.M."/>
            <person name="Hirt R.P."/>
            <person name="Silva J.C."/>
            <person name="Delcher A.L."/>
            <person name="Schatz M."/>
            <person name="Zhao Q."/>
            <person name="Wortman J.R."/>
            <person name="Bidwell S.L."/>
            <person name="Alsmark U.C.M."/>
            <person name="Besteiro S."/>
            <person name="Sicheritz-Ponten T."/>
            <person name="Noel C.J."/>
            <person name="Dacks J.B."/>
            <person name="Foster P.G."/>
            <person name="Simillion C."/>
            <person name="Van de Peer Y."/>
            <person name="Miranda-Saavedra D."/>
            <person name="Barton G.J."/>
            <person name="Westrop G.D."/>
            <person name="Mueller S."/>
            <person name="Dessi D."/>
            <person name="Fiori P.L."/>
            <person name="Ren Q."/>
            <person name="Paulsen I."/>
            <person name="Zhang H."/>
            <person name="Bastida-Corcuera F.D."/>
            <person name="Simoes-Barbosa A."/>
            <person name="Brown M.T."/>
            <person name="Hayes R.D."/>
            <person name="Mukherjee M."/>
            <person name="Okumura C.Y."/>
            <person name="Schneider R."/>
            <person name="Smith A.J."/>
            <person name="Vanacova S."/>
            <person name="Villalvazo M."/>
            <person name="Haas B.J."/>
            <person name="Pertea M."/>
            <person name="Feldblyum T.V."/>
            <person name="Utterback T.R."/>
            <person name="Shu C.L."/>
            <person name="Osoegawa K."/>
            <person name="de Jong P.J."/>
            <person name="Hrdy I."/>
            <person name="Horvathova L."/>
            <person name="Zubacova Z."/>
            <person name="Dolezal P."/>
            <person name="Malik S.B."/>
            <person name="Logsdon J.M. Jr."/>
            <person name="Henze K."/>
            <person name="Gupta A."/>
            <person name="Wang C.C."/>
            <person name="Dunne R.L."/>
            <person name="Upcroft J.A."/>
            <person name="Upcroft P."/>
            <person name="White O."/>
            <person name="Salzberg S.L."/>
            <person name="Tang P."/>
            <person name="Chiu C.-H."/>
            <person name="Lee Y.-S."/>
            <person name="Embley T.M."/>
            <person name="Coombs G.H."/>
            <person name="Mottram J.C."/>
            <person name="Tachezy J."/>
            <person name="Fraser-Liggett C.M."/>
            <person name="Johnson P.J."/>
        </authorList>
    </citation>
    <scope>NUCLEOTIDE SEQUENCE [LARGE SCALE GENOMIC DNA]</scope>
    <source>
        <strain evidence="2">G3</strain>
    </source>
</reference>
<dbReference type="InParanoid" id="A2EKR0"/>
<name>A2EKR0_TRIV3</name>
<organism evidence="2 3">
    <name type="scientific">Trichomonas vaginalis (strain ATCC PRA-98 / G3)</name>
    <dbReference type="NCBI Taxonomy" id="412133"/>
    <lineage>
        <taxon>Eukaryota</taxon>
        <taxon>Metamonada</taxon>
        <taxon>Parabasalia</taxon>
        <taxon>Trichomonadida</taxon>
        <taxon>Trichomonadidae</taxon>
        <taxon>Trichomonas</taxon>
    </lineage>
</organism>
<accession>A2EKR0</accession>
<evidence type="ECO:0000313" key="2">
    <source>
        <dbReference type="EMBL" id="EAY06799.1"/>
    </source>
</evidence>
<evidence type="ECO:0000313" key="3">
    <source>
        <dbReference type="Proteomes" id="UP000001542"/>
    </source>
</evidence>
<dbReference type="VEuPathDB" id="TrichDB:TVAG_103490"/>
<dbReference type="KEGG" id="tva:4764681"/>
<keyword evidence="3" id="KW-1185">Reference proteome</keyword>
<evidence type="ECO:0000259" key="1">
    <source>
        <dbReference type="Pfam" id="PF07707"/>
    </source>
</evidence>
<dbReference type="Proteomes" id="UP000001542">
    <property type="component" value="Unassembled WGS sequence"/>
</dbReference>
<dbReference type="Pfam" id="PF07707">
    <property type="entry name" value="BACK"/>
    <property type="match status" value="1"/>
</dbReference>
<gene>
    <name evidence="2" type="ORF">TVAG_103490</name>
</gene>
<proteinExistence type="predicted"/>
<dbReference type="RefSeq" id="XP_001319022.1">
    <property type="nucleotide sequence ID" value="XM_001318987.1"/>
</dbReference>
<dbReference type="EMBL" id="DS113415">
    <property type="protein sequence ID" value="EAY06799.1"/>
    <property type="molecule type" value="Genomic_DNA"/>
</dbReference>
<dbReference type="AlphaFoldDB" id="A2EKR0"/>
<dbReference type="SMR" id="A2EKR0"/>
<feature type="domain" description="BACK" evidence="1">
    <location>
        <begin position="25"/>
        <end position="105"/>
    </location>
</feature>
<reference evidence="2" key="1">
    <citation type="submission" date="2006-10" db="EMBL/GenBank/DDBJ databases">
        <authorList>
            <person name="Amadeo P."/>
            <person name="Zhao Q."/>
            <person name="Wortman J."/>
            <person name="Fraser-Liggett C."/>
            <person name="Carlton J."/>
        </authorList>
    </citation>
    <scope>NUCLEOTIDE SEQUENCE</scope>
    <source>
        <strain evidence="2">G3</strain>
    </source>
</reference>
<dbReference type="Gene3D" id="1.25.40.420">
    <property type="match status" value="1"/>
</dbReference>
<protein>
    <recommendedName>
        <fullName evidence="1">BACK domain-containing protein</fullName>
    </recommendedName>
</protein>
<dbReference type="InterPro" id="IPR011705">
    <property type="entry name" value="BACK"/>
</dbReference>